<keyword evidence="3" id="KW-1185">Reference proteome</keyword>
<gene>
    <name evidence="2" type="ORF">GCM10018772_08800</name>
</gene>
<dbReference type="Proteomes" id="UP000630718">
    <property type="component" value="Unassembled WGS sequence"/>
</dbReference>
<proteinExistence type="predicted"/>
<protein>
    <submittedName>
        <fullName evidence="2">Uncharacterized protein</fullName>
    </submittedName>
</protein>
<evidence type="ECO:0000256" key="1">
    <source>
        <dbReference type="SAM" id="MobiDB-lite"/>
    </source>
</evidence>
<evidence type="ECO:0000313" key="2">
    <source>
        <dbReference type="EMBL" id="GHE87582.1"/>
    </source>
</evidence>
<organism evidence="2 3">
    <name type="scientific">Streptomyces fumanus</name>
    <dbReference type="NCBI Taxonomy" id="67302"/>
    <lineage>
        <taxon>Bacteria</taxon>
        <taxon>Bacillati</taxon>
        <taxon>Actinomycetota</taxon>
        <taxon>Actinomycetes</taxon>
        <taxon>Kitasatosporales</taxon>
        <taxon>Streptomycetaceae</taxon>
        <taxon>Streptomyces</taxon>
    </lineage>
</organism>
<accession>A0A919A691</accession>
<comment type="caution">
    <text evidence="2">The sequence shown here is derived from an EMBL/GenBank/DDBJ whole genome shotgun (WGS) entry which is preliminary data.</text>
</comment>
<name>A0A919A691_9ACTN</name>
<dbReference type="AlphaFoldDB" id="A0A919A691"/>
<reference evidence="2" key="2">
    <citation type="submission" date="2020-09" db="EMBL/GenBank/DDBJ databases">
        <authorList>
            <person name="Sun Q."/>
            <person name="Ohkuma M."/>
        </authorList>
    </citation>
    <scope>NUCLEOTIDE SEQUENCE</scope>
    <source>
        <strain evidence="2">JCM 4477</strain>
    </source>
</reference>
<reference evidence="2" key="1">
    <citation type="journal article" date="2014" name="Int. J. Syst. Evol. Microbiol.">
        <title>Complete genome sequence of Corynebacterium casei LMG S-19264T (=DSM 44701T), isolated from a smear-ripened cheese.</title>
        <authorList>
            <consortium name="US DOE Joint Genome Institute (JGI-PGF)"/>
            <person name="Walter F."/>
            <person name="Albersmeier A."/>
            <person name="Kalinowski J."/>
            <person name="Ruckert C."/>
        </authorList>
    </citation>
    <scope>NUCLEOTIDE SEQUENCE</scope>
    <source>
        <strain evidence="2">JCM 4477</strain>
    </source>
</reference>
<dbReference type="EMBL" id="BNBI01000002">
    <property type="protein sequence ID" value="GHE87582.1"/>
    <property type="molecule type" value="Genomic_DNA"/>
</dbReference>
<feature type="region of interest" description="Disordered" evidence="1">
    <location>
        <begin position="39"/>
        <end position="61"/>
    </location>
</feature>
<evidence type="ECO:0000313" key="3">
    <source>
        <dbReference type="Proteomes" id="UP000630718"/>
    </source>
</evidence>
<sequence length="61" mass="6288">MSSPVRALLLDEDMLVGTGGGRGTDGLPAGSERVAPVTFRRAPTGGPGDMPHRGFGGYYPE</sequence>